<dbReference type="RefSeq" id="WP_256396144.1">
    <property type="nucleotide sequence ID" value="NZ_JANHDJ010000003.1"/>
</dbReference>
<reference evidence="1 2" key="1">
    <citation type="journal article" date="2019" name="Int. J. Syst. Evol. Microbiol.">
        <title>The Global Catalogue of Microorganisms (GCM) 10K type strain sequencing project: providing services to taxonomists for standard genome sequencing and annotation.</title>
        <authorList>
            <consortium name="The Broad Institute Genomics Platform"/>
            <consortium name="The Broad Institute Genome Sequencing Center for Infectious Disease"/>
            <person name="Wu L."/>
            <person name="Ma J."/>
        </authorList>
    </citation>
    <scope>NUCLEOTIDE SEQUENCE [LARGE SCALE GENOMIC DNA]</scope>
    <source>
        <strain evidence="1 2">CGMCC 1.10593</strain>
    </source>
</reference>
<name>A0ABD6D9V0_9EURY</name>
<dbReference type="Proteomes" id="UP001597052">
    <property type="component" value="Unassembled WGS sequence"/>
</dbReference>
<gene>
    <name evidence="1" type="ORF">ACFSBW_12760</name>
</gene>
<keyword evidence="2" id="KW-1185">Reference proteome</keyword>
<evidence type="ECO:0000313" key="2">
    <source>
        <dbReference type="Proteomes" id="UP001597052"/>
    </source>
</evidence>
<dbReference type="AlphaFoldDB" id="A0ABD6D9V0"/>
<protein>
    <recommendedName>
        <fullName evidence="3">Gingipain domain-containing protein</fullName>
    </recommendedName>
</protein>
<proteinExistence type="predicted"/>
<organism evidence="1 2">
    <name type="scientific">Halohasta litorea</name>
    <dbReference type="NCBI Taxonomy" id="869891"/>
    <lineage>
        <taxon>Archaea</taxon>
        <taxon>Methanobacteriati</taxon>
        <taxon>Methanobacteriota</taxon>
        <taxon>Stenosarchaea group</taxon>
        <taxon>Halobacteria</taxon>
        <taxon>Halobacteriales</taxon>
        <taxon>Haloferacaceae</taxon>
        <taxon>Halohasta</taxon>
    </lineage>
</organism>
<evidence type="ECO:0000313" key="1">
    <source>
        <dbReference type="EMBL" id="MFD1642746.1"/>
    </source>
</evidence>
<accession>A0ABD6D9V0</accession>
<dbReference type="EMBL" id="JBHUDM010000003">
    <property type="protein sequence ID" value="MFD1642746.1"/>
    <property type="molecule type" value="Genomic_DNA"/>
</dbReference>
<comment type="caution">
    <text evidence="1">The sequence shown here is derived from an EMBL/GenBank/DDBJ whole genome shotgun (WGS) entry which is preliminary data.</text>
</comment>
<evidence type="ECO:0008006" key="3">
    <source>
        <dbReference type="Google" id="ProtNLM"/>
    </source>
</evidence>
<sequence>MPDDPWLGPQHLPAEGDEVYVGWVDLMGVGDAMSRSYQSAAVNVGKLFAAVANHRFVGNVEVYPMVDGMYILSDDDPNDDEPMYIPTILSNIFRQFGNLTYMRDNDASDNYGPWLGFLLRGGIAQGVVYHGSDFDSNGDSDISNVDWLDSIPFGEPIANAHNIERGLAPYGIGIHESASDNPRNWKWWESYDDDTRQNIISYLENHFSWCMSNIDQLSYEESRLYVHINRAEAYFDLPDGYFDI</sequence>